<protein>
    <submittedName>
        <fullName evidence="1">Uncharacterized protein</fullName>
    </submittedName>
</protein>
<dbReference type="EMBL" id="SSOC01000006">
    <property type="protein sequence ID" value="THF62815.1"/>
    <property type="molecule type" value="Genomic_DNA"/>
</dbReference>
<comment type="caution">
    <text evidence="1">The sequence shown here is derived from an EMBL/GenBank/DDBJ whole genome shotgun (WGS) entry which is preliminary data.</text>
</comment>
<dbReference type="Proteomes" id="UP000308430">
    <property type="component" value="Unassembled WGS sequence"/>
</dbReference>
<accession>A0A4S4ASG3</accession>
<organism evidence="1 2">
    <name type="scientific">Pseudothauera nasutitermitis</name>
    <dbReference type="NCBI Taxonomy" id="2565930"/>
    <lineage>
        <taxon>Bacteria</taxon>
        <taxon>Pseudomonadati</taxon>
        <taxon>Pseudomonadota</taxon>
        <taxon>Betaproteobacteria</taxon>
        <taxon>Rhodocyclales</taxon>
        <taxon>Zoogloeaceae</taxon>
        <taxon>Pseudothauera</taxon>
    </lineage>
</organism>
<dbReference type="AlphaFoldDB" id="A0A4S4ASG3"/>
<name>A0A4S4ASG3_9RHOO</name>
<reference evidence="1 2" key="1">
    <citation type="submission" date="2019-04" db="EMBL/GenBank/DDBJ databases">
        <title>Azoarcus nasutitermitis sp. nov. isolated from termite nest.</title>
        <authorList>
            <person name="Lin S.-Y."/>
            <person name="Hameed A."/>
            <person name="Hsu Y.-H."/>
            <person name="Young C.-C."/>
        </authorList>
    </citation>
    <scope>NUCLEOTIDE SEQUENCE [LARGE SCALE GENOMIC DNA]</scope>
    <source>
        <strain evidence="1 2">CC-YHH838</strain>
    </source>
</reference>
<dbReference type="OrthoDB" id="6926083at2"/>
<dbReference type="RefSeq" id="WP_136349296.1">
    <property type="nucleotide sequence ID" value="NZ_SSOC01000006.1"/>
</dbReference>
<sequence length="117" mass="13659">MKRLNFSMTVAMLSIFCVGCVSHSMWVDERDKMVGTKFDPSWNVGMARIGVMNRYKASVHQDDEVAYYRMDQESPNIRYFIQWTPHCRYSLLVDPNGTILSWRFEATKDPGRSCVIH</sequence>
<proteinExistence type="predicted"/>
<keyword evidence="2" id="KW-1185">Reference proteome</keyword>
<evidence type="ECO:0000313" key="2">
    <source>
        <dbReference type="Proteomes" id="UP000308430"/>
    </source>
</evidence>
<evidence type="ECO:0000313" key="1">
    <source>
        <dbReference type="EMBL" id="THF62815.1"/>
    </source>
</evidence>
<gene>
    <name evidence="1" type="ORF">E6C76_16215</name>
</gene>